<accession>A0A1N7PPG2</accession>
<organism evidence="2 3">
    <name type="scientific">Neptunomonas antarctica</name>
    <dbReference type="NCBI Taxonomy" id="619304"/>
    <lineage>
        <taxon>Bacteria</taxon>
        <taxon>Pseudomonadati</taxon>
        <taxon>Pseudomonadota</taxon>
        <taxon>Gammaproteobacteria</taxon>
        <taxon>Oceanospirillales</taxon>
        <taxon>Oceanospirillaceae</taxon>
        <taxon>Neptunomonas</taxon>
    </lineage>
</organism>
<gene>
    <name evidence="2" type="ORF">SAMN05421760_1184</name>
</gene>
<keyword evidence="1" id="KW-0732">Signal</keyword>
<evidence type="ECO:0000313" key="2">
    <source>
        <dbReference type="EMBL" id="SIT12491.1"/>
    </source>
</evidence>
<protein>
    <recommendedName>
        <fullName evidence="4">DUF3465 domain-containing protein</fullName>
    </recommendedName>
</protein>
<feature type="signal peptide" evidence="1">
    <location>
        <begin position="1"/>
        <end position="21"/>
    </location>
</feature>
<evidence type="ECO:0008006" key="4">
    <source>
        <dbReference type="Google" id="ProtNLM"/>
    </source>
</evidence>
<dbReference type="RefSeq" id="WP_054340354.1">
    <property type="nucleotide sequence ID" value="NZ_FTOE01000018.1"/>
</dbReference>
<sequence length="131" mass="14781">MRKLLILILVGFTFLQWSSFANSTSLNEAYKNHQSNVQVKGAGKVIRILSDDNQGSRHQKFILKLSAGNTILISHNIDLAPRVNSISKGDTVQFYGEYEWNNKGGVVHWTHRDPNGHHIGGWLKHNGSIYQ</sequence>
<proteinExistence type="predicted"/>
<name>A0A1N7PPG2_9GAMM</name>
<dbReference type="AlphaFoldDB" id="A0A1N7PPG2"/>
<evidence type="ECO:0000313" key="3">
    <source>
        <dbReference type="Proteomes" id="UP000185999"/>
    </source>
</evidence>
<dbReference type="OrthoDB" id="195616at2"/>
<keyword evidence="3" id="KW-1185">Reference proteome</keyword>
<evidence type="ECO:0000256" key="1">
    <source>
        <dbReference type="SAM" id="SignalP"/>
    </source>
</evidence>
<dbReference type="InterPro" id="IPR021856">
    <property type="entry name" value="DUF3465"/>
</dbReference>
<dbReference type="Proteomes" id="UP000185999">
    <property type="component" value="Unassembled WGS sequence"/>
</dbReference>
<feature type="chain" id="PRO_5009943864" description="DUF3465 domain-containing protein" evidence="1">
    <location>
        <begin position="22"/>
        <end position="131"/>
    </location>
</feature>
<reference evidence="3" key="1">
    <citation type="submission" date="2017-01" db="EMBL/GenBank/DDBJ databases">
        <authorList>
            <person name="Varghese N."/>
            <person name="Submissions S."/>
        </authorList>
    </citation>
    <scope>NUCLEOTIDE SEQUENCE [LARGE SCALE GENOMIC DNA]</scope>
    <source>
        <strain evidence="3">DSM 22306</strain>
    </source>
</reference>
<dbReference type="Pfam" id="PF11948">
    <property type="entry name" value="DUF3465"/>
    <property type="match status" value="1"/>
</dbReference>
<dbReference type="STRING" id="619304.SAMN05421760_1184"/>
<dbReference type="EMBL" id="FTOE01000018">
    <property type="protein sequence ID" value="SIT12491.1"/>
    <property type="molecule type" value="Genomic_DNA"/>
</dbReference>